<dbReference type="AlphaFoldDB" id="A0A8H5FZY5"/>
<organism evidence="4 5">
    <name type="scientific">Leucocoprinus leucothites</name>
    <dbReference type="NCBI Taxonomy" id="201217"/>
    <lineage>
        <taxon>Eukaryota</taxon>
        <taxon>Fungi</taxon>
        <taxon>Dikarya</taxon>
        <taxon>Basidiomycota</taxon>
        <taxon>Agaricomycotina</taxon>
        <taxon>Agaricomycetes</taxon>
        <taxon>Agaricomycetidae</taxon>
        <taxon>Agaricales</taxon>
        <taxon>Agaricineae</taxon>
        <taxon>Agaricaceae</taxon>
        <taxon>Leucocoprinus</taxon>
    </lineage>
</organism>
<feature type="transmembrane region" description="Helical" evidence="2">
    <location>
        <begin position="24"/>
        <end position="41"/>
    </location>
</feature>
<dbReference type="Proteomes" id="UP000559027">
    <property type="component" value="Unassembled WGS sequence"/>
</dbReference>
<keyword evidence="2" id="KW-1133">Transmembrane helix</keyword>
<dbReference type="InterPro" id="IPR002654">
    <property type="entry name" value="Glyco_trans_25"/>
</dbReference>
<evidence type="ECO:0000259" key="3">
    <source>
        <dbReference type="Pfam" id="PF01755"/>
    </source>
</evidence>
<reference evidence="4 5" key="1">
    <citation type="journal article" date="2020" name="ISME J.">
        <title>Uncovering the hidden diversity of litter-decomposition mechanisms in mushroom-forming fungi.</title>
        <authorList>
            <person name="Floudas D."/>
            <person name="Bentzer J."/>
            <person name="Ahren D."/>
            <person name="Johansson T."/>
            <person name="Persson P."/>
            <person name="Tunlid A."/>
        </authorList>
    </citation>
    <scope>NUCLEOTIDE SEQUENCE [LARGE SCALE GENOMIC DNA]</scope>
    <source>
        <strain evidence="4 5">CBS 146.42</strain>
    </source>
</reference>
<keyword evidence="2" id="KW-0472">Membrane</keyword>
<keyword evidence="2" id="KW-0812">Transmembrane</keyword>
<feature type="compositionally biased region" description="Polar residues" evidence="1">
    <location>
        <begin position="52"/>
        <end position="70"/>
    </location>
</feature>
<evidence type="ECO:0000256" key="1">
    <source>
        <dbReference type="SAM" id="MobiDB-lite"/>
    </source>
</evidence>
<sequence length="417" mass="47383">MRYDSLFSTTARTRIRLIATPRRYLLLAAALLSTGLLFWLARSPDQYPGLSRPSNDSQMRLSSNNDSPPTSAALGVARKLYMLTLPARNDRRIRMERLRKALGLQWTYVDGLQSTNELTQKIWEWVLRVRNEEPVTLSDDDPSYGHPPPGRVRFSWPDRIDQLALSSTPIDFWSDTVWSTPATVFNPTPYRPTGCAMDNYRILDFSAELPEHLILTRARIACWYSHLSVIHSIANNREKDLDSAYVILEDDIDMEKDAAERLKIIWTSLPRDWDMVFLGHCWADEKKNPPLPIMSLDSASSGFYEGPTSFHSNASHRINRLHPSNQPKCTHAYAVSKRGARRLLIYLRYPPFAYSRAIDQAISRLIEIGKITSYTVVPSLVIQTKEDHSDISPGTGGGWPERLADGVLTGKPLRDSE</sequence>
<keyword evidence="5" id="KW-1185">Reference proteome</keyword>
<dbReference type="EMBL" id="JAACJO010000007">
    <property type="protein sequence ID" value="KAF5355900.1"/>
    <property type="molecule type" value="Genomic_DNA"/>
</dbReference>
<comment type="caution">
    <text evidence="4">The sequence shown here is derived from an EMBL/GenBank/DDBJ whole genome shotgun (WGS) entry which is preliminary data.</text>
</comment>
<evidence type="ECO:0000313" key="4">
    <source>
        <dbReference type="EMBL" id="KAF5355900.1"/>
    </source>
</evidence>
<proteinExistence type="predicted"/>
<dbReference type="Pfam" id="PF01755">
    <property type="entry name" value="Glyco_transf_25"/>
    <property type="match status" value="1"/>
</dbReference>
<gene>
    <name evidence="4" type="ORF">D9756_004357</name>
</gene>
<feature type="region of interest" description="Disordered" evidence="1">
    <location>
        <begin position="50"/>
        <end position="71"/>
    </location>
</feature>
<evidence type="ECO:0000256" key="2">
    <source>
        <dbReference type="SAM" id="Phobius"/>
    </source>
</evidence>
<accession>A0A8H5FZY5</accession>
<feature type="domain" description="Glycosyl transferase family 25" evidence="3">
    <location>
        <begin position="214"/>
        <end position="348"/>
    </location>
</feature>
<protein>
    <recommendedName>
        <fullName evidence="3">Glycosyl transferase family 25 domain-containing protein</fullName>
    </recommendedName>
</protein>
<dbReference type="OrthoDB" id="47375at2759"/>
<feature type="region of interest" description="Disordered" evidence="1">
    <location>
        <begin position="387"/>
        <end position="417"/>
    </location>
</feature>
<evidence type="ECO:0000313" key="5">
    <source>
        <dbReference type="Proteomes" id="UP000559027"/>
    </source>
</evidence>
<name>A0A8H5FZY5_9AGAR</name>